<reference evidence="2 3" key="1">
    <citation type="submission" date="2020-07" db="EMBL/GenBank/DDBJ databases">
        <title>Sequencing the genomes of 1000 actinobacteria strains.</title>
        <authorList>
            <person name="Klenk H.-P."/>
        </authorList>
    </citation>
    <scope>NUCLEOTIDE SEQUENCE [LARGE SCALE GENOMIC DNA]</scope>
    <source>
        <strain evidence="2 3">DSM 45772</strain>
    </source>
</reference>
<proteinExistence type="predicted"/>
<evidence type="ECO:0008006" key="4">
    <source>
        <dbReference type="Google" id="ProtNLM"/>
    </source>
</evidence>
<evidence type="ECO:0000256" key="1">
    <source>
        <dbReference type="SAM" id="Phobius"/>
    </source>
</evidence>
<feature type="transmembrane region" description="Helical" evidence="1">
    <location>
        <begin position="70"/>
        <end position="90"/>
    </location>
</feature>
<dbReference type="RefSeq" id="WP_179794649.1">
    <property type="nucleotide sequence ID" value="NZ_BAABHP010000014.1"/>
</dbReference>
<dbReference type="SUPFAM" id="SSF103481">
    <property type="entry name" value="Multidrug resistance efflux transporter EmrE"/>
    <property type="match status" value="1"/>
</dbReference>
<keyword evidence="3" id="KW-1185">Reference proteome</keyword>
<organism evidence="2 3">
    <name type="scientific">Actinomycetospora corticicola</name>
    <dbReference type="NCBI Taxonomy" id="663602"/>
    <lineage>
        <taxon>Bacteria</taxon>
        <taxon>Bacillati</taxon>
        <taxon>Actinomycetota</taxon>
        <taxon>Actinomycetes</taxon>
        <taxon>Pseudonocardiales</taxon>
        <taxon>Pseudonocardiaceae</taxon>
        <taxon>Actinomycetospora</taxon>
    </lineage>
</organism>
<keyword evidence="1" id="KW-0812">Transmembrane</keyword>
<feature type="transmembrane region" description="Helical" evidence="1">
    <location>
        <begin position="226"/>
        <end position="244"/>
    </location>
</feature>
<sequence>MVLVLLACLGNALALTLQRKAAQDSARQRGLSAGSFRDMVRRTPWLIGTAVFGGAVICQVLALRLGSISLVQPVLVMELPFTLLVGWWILGGALRRYEWSAVGLMSLGLVVLLACLRPHGGDALAAGNLRWILGTLVTLAALGLCVWIAKTSRAVGKAAFFGIAAGIGSGFVAVIVKAMADALAVGGLGEVLTTWQSYLLIPVGPIAFWTLQSGLRAGRLLASQPGLTLGNPILAFLWGTGLLGEEIAGGWWVLGGVAGALLLTVGVFLLARSPVLAAQEGTPSASRATGNTSSRRVR</sequence>
<name>A0A7Y9DWZ3_9PSEU</name>
<dbReference type="PANTHER" id="PTHR40761">
    <property type="entry name" value="CONSERVED INTEGRAL MEMBRANE ALANINE VALINE AND LEUCINE RICH PROTEIN-RELATED"/>
    <property type="match status" value="1"/>
</dbReference>
<accession>A0A7Y9DWZ3</accession>
<feature type="transmembrane region" description="Helical" evidence="1">
    <location>
        <begin position="96"/>
        <end position="116"/>
    </location>
</feature>
<dbReference type="Proteomes" id="UP000535890">
    <property type="component" value="Unassembled WGS sequence"/>
</dbReference>
<feature type="transmembrane region" description="Helical" evidence="1">
    <location>
        <begin position="45"/>
        <end position="63"/>
    </location>
</feature>
<dbReference type="PANTHER" id="PTHR40761:SF1">
    <property type="entry name" value="CONSERVED INTEGRAL MEMBRANE ALANINE VALINE AND LEUCINE RICH PROTEIN-RELATED"/>
    <property type="match status" value="1"/>
</dbReference>
<evidence type="ECO:0000313" key="3">
    <source>
        <dbReference type="Proteomes" id="UP000535890"/>
    </source>
</evidence>
<keyword evidence="1" id="KW-0472">Membrane</keyword>
<keyword evidence="1" id="KW-1133">Transmembrane helix</keyword>
<dbReference type="NCBIfam" id="NF038012">
    <property type="entry name" value="DMT_1"/>
    <property type="match status" value="1"/>
</dbReference>
<dbReference type="Gene3D" id="1.10.3730.20">
    <property type="match status" value="1"/>
</dbReference>
<comment type="caution">
    <text evidence="2">The sequence shown here is derived from an EMBL/GenBank/DDBJ whole genome shotgun (WGS) entry which is preliminary data.</text>
</comment>
<feature type="transmembrane region" description="Helical" evidence="1">
    <location>
        <begin position="250"/>
        <end position="271"/>
    </location>
</feature>
<feature type="transmembrane region" description="Helical" evidence="1">
    <location>
        <begin position="155"/>
        <end position="176"/>
    </location>
</feature>
<protein>
    <recommendedName>
        <fullName evidence="4">DMT family transporter</fullName>
    </recommendedName>
</protein>
<evidence type="ECO:0000313" key="2">
    <source>
        <dbReference type="EMBL" id="NYD37062.1"/>
    </source>
</evidence>
<dbReference type="EMBL" id="JACCBN010000001">
    <property type="protein sequence ID" value="NYD37062.1"/>
    <property type="molecule type" value="Genomic_DNA"/>
</dbReference>
<dbReference type="AlphaFoldDB" id="A0A7Y9DWZ3"/>
<dbReference type="InterPro" id="IPR037185">
    <property type="entry name" value="EmrE-like"/>
</dbReference>
<gene>
    <name evidence="2" type="ORF">BJ983_003164</name>
</gene>
<feature type="transmembrane region" description="Helical" evidence="1">
    <location>
        <begin position="128"/>
        <end position="149"/>
    </location>
</feature>